<dbReference type="Gene3D" id="3.80.10.10">
    <property type="entry name" value="Ribonuclease Inhibitor"/>
    <property type="match status" value="1"/>
</dbReference>
<keyword evidence="4" id="KW-0433">Leucine-rich repeat</keyword>
<dbReference type="FunFam" id="3.80.10.10:FF:000383">
    <property type="entry name" value="Leucine-rich repeat receptor protein kinase EMS1"/>
    <property type="match status" value="1"/>
</dbReference>
<dbReference type="Pfam" id="PF00560">
    <property type="entry name" value="LRR_1"/>
    <property type="match status" value="3"/>
</dbReference>
<dbReference type="GO" id="GO:0005886">
    <property type="term" value="C:plasma membrane"/>
    <property type="evidence" value="ECO:0007669"/>
    <property type="project" value="UniProtKB-SubCell"/>
</dbReference>
<dbReference type="Gramene" id="PHT86375">
    <property type="protein sequence ID" value="PHT86375"/>
    <property type="gene ID" value="T459_08481"/>
</dbReference>
<name>A0A1U8G6V2_CAPAN</name>
<keyword evidence="9" id="KW-0675">Receptor</keyword>
<evidence type="ECO:0000256" key="11">
    <source>
        <dbReference type="SAM" id="MobiDB-lite"/>
    </source>
</evidence>
<organism evidence="12 13">
    <name type="scientific">Capsicum annuum</name>
    <name type="common">Capsicum pepper</name>
    <dbReference type="NCBI Taxonomy" id="4072"/>
    <lineage>
        <taxon>Eukaryota</taxon>
        <taxon>Viridiplantae</taxon>
        <taxon>Streptophyta</taxon>
        <taxon>Embryophyta</taxon>
        <taxon>Tracheophyta</taxon>
        <taxon>Spermatophyta</taxon>
        <taxon>Magnoliopsida</taxon>
        <taxon>eudicotyledons</taxon>
        <taxon>Gunneridae</taxon>
        <taxon>Pentapetalae</taxon>
        <taxon>asterids</taxon>
        <taxon>lamiids</taxon>
        <taxon>Solanales</taxon>
        <taxon>Solanaceae</taxon>
        <taxon>Solanoideae</taxon>
        <taxon>Capsiceae</taxon>
        <taxon>Capsicum</taxon>
    </lineage>
</organism>
<feature type="region of interest" description="Disordered" evidence="11">
    <location>
        <begin position="160"/>
        <end position="182"/>
    </location>
</feature>
<dbReference type="STRING" id="4072.A0A1U8G6V2"/>
<evidence type="ECO:0000256" key="8">
    <source>
        <dbReference type="ARBA" id="ARBA00023136"/>
    </source>
</evidence>
<keyword evidence="6" id="KW-0677">Repeat</keyword>
<keyword evidence="7" id="KW-1133">Transmembrane helix</keyword>
<evidence type="ECO:0000256" key="2">
    <source>
        <dbReference type="ARBA" id="ARBA00009592"/>
    </source>
</evidence>
<evidence type="ECO:0000256" key="4">
    <source>
        <dbReference type="ARBA" id="ARBA00022614"/>
    </source>
</evidence>
<gene>
    <name evidence="12" type="ORF">T459_08481</name>
</gene>
<evidence type="ECO:0000256" key="9">
    <source>
        <dbReference type="ARBA" id="ARBA00023170"/>
    </source>
</evidence>
<dbReference type="PANTHER" id="PTHR27004">
    <property type="entry name" value="RECEPTOR-LIKE PROTEIN 12 ISOFORM X1"/>
    <property type="match status" value="1"/>
</dbReference>
<dbReference type="AlphaFoldDB" id="A0A1U8G6V2"/>
<dbReference type="InterPro" id="IPR032675">
    <property type="entry name" value="LRR_dom_sf"/>
</dbReference>
<dbReference type="SUPFAM" id="SSF52058">
    <property type="entry name" value="L domain-like"/>
    <property type="match status" value="1"/>
</dbReference>
<evidence type="ECO:0000313" key="13">
    <source>
        <dbReference type="Proteomes" id="UP000222542"/>
    </source>
</evidence>
<proteinExistence type="inferred from homology"/>
<evidence type="ECO:0000256" key="1">
    <source>
        <dbReference type="ARBA" id="ARBA00004251"/>
    </source>
</evidence>
<keyword evidence="10" id="KW-0325">Glycoprotein</keyword>
<reference evidence="12 13" key="2">
    <citation type="journal article" date="2017" name="Genome Biol.">
        <title>New reference genome sequences of hot pepper reveal the massive evolution of plant disease-resistance genes by retroduplication.</title>
        <authorList>
            <person name="Kim S."/>
            <person name="Park J."/>
            <person name="Yeom S.I."/>
            <person name="Kim Y.M."/>
            <person name="Seo E."/>
            <person name="Kim K.T."/>
            <person name="Kim M.S."/>
            <person name="Lee J.M."/>
            <person name="Cheong K."/>
            <person name="Shin H.S."/>
            <person name="Kim S.B."/>
            <person name="Han K."/>
            <person name="Lee J."/>
            <person name="Park M."/>
            <person name="Lee H.A."/>
            <person name="Lee H.Y."/>
            <person name="Lee Y."/>
            <person name="Oh S."/>
            <person name="Lee J.H."/>
            <person name="Choi E."/>
            <person name="Choi E."/>
            <person name="Lee S.E."/>
            <person name="Jeon J."/>
            <person name="Kim H."/>
            <person name="Choi G."/>
            <person name="Song H."/>
            <person name="Lee J."/>
            <person name="Lee S.C."/>
            <person name="Kwon J.K."/>
            <person name="Lee H.Y."/>
            <person name="Koo N."/>
            <person name="Hong Y."/>
            <person name="Kim R.W."/>
            <person name="Kang W.H."/>
            <person name="Huh J.H."/>
            <person name="Kang B.C."/>
            <person name="Yang T.J."/>
            <person name="Lee Y.H."/>
            <person name="Bennetzen J.L."/>
            <person name="Choi D."/>
        </authorList>
    </citation>
    <scope>NUCLEOTIDE SEQUENCE [LARGE SCALE GENOMIC DNA]</scope>
    <source>
        <strain evidence="13">cv. CM334</strain>
    </source>
</reference>
<evidence type="ECO:0000256" key="3">
    <source>
        <dbReference type="ARBA" id="ARBA00022475"/>
    </source>
</evidence>
<keyword evidence="5" id="KW-0812">Transmembrane</keyword>
<evidence type="ECO:0000256" key="6">
    <source>
        <dbReference type="ARBA" id="ARBA00022737"/>
    </source>
</evidence>
<evidence type="ECO:0000313" key="12">
    <source>
        <dbReference type="EMBL" id="PHT86375.1"/>
    </source>
</evidence>
<dbReference type="Proteomes" id="UP000222542">
    <property type="component" value="Unassembled WGS sequence"/>
</dbReference>
<evidence type="ECO:0000256" key="7">
    <source>
        <dbReference type="ARBA" id="ARBA00022989"/>
    </source>
</evidence>
<dbReference type="EMBL" id="AYRZ02000003">
    <property type="protein sequence ID" value="PHT86375.1"/>
    <property type="molecule type" value="Genomic_DNA"/>
</dbReference>
<evidence type="ECO:0000256" key="10">
    <source>
        <dbReference type="ARBA" id="ARBA00023180"/>
    </source>
</evidence>
<sequence>MIKLDGKDTGDIKYMRPSMKSASTSYDDSVRLMIKGQDLDLAKITIIMIVIDLSRNYFEGVIPKSLKDISSLWLLINLSHNNLRGDFLVELEKLNTLEVIYLLWNQLTGKIPQELTRLTFMTILNLSHNLLVGQIPQGPQFNTLKNDSYCGNLDLRSPPLPNQCGTRDPSLISQPLESEEEE</sequence>
<comment type="caution">
    <text evidence="12">The sequence shown here is derived from an EMBL/GenBank/DDBJ whole genome shotgun (WGS) entry which is preliminary data.</text>
</comment>
<keyword evidence="13" id="KW-1185">Reference proteome</keyword>
<accession>A0A1U8G6V2</accession>
<dbReference type="OMA" id="WIANFIR"/>
<comment type="subcellular location">
    <subcellularLocation>
        <location evidence="1">Cell membrane</location>
        <topology evidence="1">Single-pass type I membrane protein</topology>
    </subcellularLocation>
</comment>
<reference evidence="12 13" key="1">
    <citation type="journal article" date="2014" name="Nat. Genet.">
        <title>Genome sequence of the hot pepper provides insights into the evolution of pungency in Capsicum species.</title>
        <authorList>
            <person name="Kim S."/>
            <person name="Park M."/>
            <person name="Yeom S.I."/>
            <person name="Kim Y.M."/>
            <person name="Lee J.M."/>
            <person name="Lee H.A."/>
            <person name="Seo E."/>
            <person name="Choi J."/>
            <person name="Cheong K."/>
            <person name="Kim K.T."/>
            <person name="Jung K."/>
            <person name="Lee G.W."/>
            <person name="Oh S.K."/>
            <person name="Bae C."/>
            <person name="Kim S.B."/>
            <person name="Lee H.Y."/>
            <person name="Kim S.Y."/>
            <person name="Kim M.S."/>
            <person name="Kang B.C."/>
            <person name="Jo Y.D."/>
            <person name="Yang H.B."/>
            <person name="Jeong H.J."/>
            <person name="Kang W.H."/>
            <person name="Kwon J.K."/>
            <person name="Shin C."/>
            <person name="Lim J.Y."/>
            <person name="Park J.H."/>
            <person name="Huh J.H."/>
            <person name="Kim J.S."/>
            <person name="Kim B.D."/>
            <person name="Cohen O."/>
            <person name="Paran I."/>
            <person name="Suh M.C."/>
            <person name="Lee S.B."/>
            <person name="Kim Y.K."/>
            <person name="Shin Y."/>
            <person name="Noh S.J."/>
            <person name="Park J."/>
            <person name="Seo Y.S."/>
            <person name="Kwon S.Y."/>
            <person name="Kim H.A."/>
            <person name="Park J.M."/>
            <person name="Kim H.J."/>
            <person name="Choi S.B."/>
            <person name="Bosland P.W."/>
            <person name="Reeves G."/>
            <person name="Jo S.H."/>
            <person name="Lee B.W."/>
            <person name="Cho H.T."/>
            <person name="Choi H.S."/>
            <person name="Lee M.S."/>
            <person name="Yu Y."/>
            <person name="Do Choi Y."/>
            <person name="Park B.S."/>
            <person name="van Deynze A."/>
            <person name="Ashrafi H."/>
            <person name="Hill T."/>
            <person name="Kim W.T."/>
            <person name="Pai H.S."/>
            <person name="Ahn H.K."/>
            <person name="Yeam I."/>
            <person name="Giovannoni J.J."/>
            <person name="Rose J.K."/>
            <person name="Sorensen I."/>
            <person name="Lee S.J."/>
            <person name="Kim R.W."/>
            <person name="Choi I.Y."/>
            <person name="Choi B.S."/>
            <person name="Lim J.S."/>
            <person name="Lee Y.H."/>
            <person name="Choi D."/>
        </authorList>
    </citation>
    <scope>NUCLEOTIDE SEQUENCE [LARGE SCALE GENOMIC DNA]</scope>
    <source>
        <strain evidence="13">cv. CM334</strain>
    </source>
</reference>
<dbReference type="InterPro" id="IPR001611">
    <property type="entry name" value="Leu-rich_rpt"/>
</dbReference>
<comment type="similarity">
    <text evidence="2">Belongs to the RLP family.</text>
</comment>
<keyword evidence="3" id="KW-1003">Cell membrane</keyword>
<keyword evidence="8" id="KW-0472">Membrane</keyword>
<dbReference type="PANTHER" id="PTHR27004:SF412">
    <property type="entry name" value="RECEPTOR-LIKE PROTEIN 12"/>
    <property type="match status" value="1"/>
</dbReference>
<protein>
    <submittedName>
        <fullName evidence="12">Uncharacterized protein</fullName>
    </submittedName>
</protein>
<evidence type="ECO:0000256" key="5">
    <source>
        <dbReference type="ARBA" id="ARBA00022692"/>
    </source>
</evidence>